<dbReference type="SUPFAM" id="SSF52540">
    <property type="entry name" value="P-loop containing nucleoside triphosphate hydrolases"/>
    <property type="match status" value="1"/>
</dbReference>
<proteinExistence type="predicted"/>
<gene>
    <name evidence="1" type="ORF">AUC70_03105</name>
</gene>
<evidence type="ECO:0000313" key="1">
    <source>
        <dbReference type="EMBL" id="ODR95863.1"/>
    </source>
</evidence>
<dbReference type="Proteomes" id="UP000094172">
    <property type="component" value="Unassembled WGS sequence"/>
</dbReference>
<organism evidence="1 2">
    <name type="scientific">Methyloceanibacter stevinii</name>
    <dbReference type="NCBI Taxonomy" id="1774970"/>
    <lineage>
        <taxon>Bacteria</taxon>
        <taxon>Pseudomonadati</taxon>
        <taxon>Pseudomonadota</taxon>
        <taxon>Alphaproteobacteria</taxon>
        <taxon>Hyphomicrobiales</taxon>
        <taxon>Hyphomicrobiaceae</taxon>
        <taxon>Methyloceanibacter</taxon>
    </lineage>
</organism>
<sequence length="342" mass="38529">MKAVVHIGVSKAGSTTIQETTFAHRAALLKCGVLVPTQDGRFIRPIDLANAVTGKSSTSRSEEVRSVIEDGISRHRPQALLLSSEYLYYKRGAAEALEAFLAPWADDVDIVLYVRDPVKRYLSLCQQSLKGQYKFIGPAFWNGKYRTSVERWRKQYGDRLTVLPFQRSAFPEGLVSNLFARFFPETAGKLPNLDDRIANQSDPTEATRLLEAYFKVFYPNAIRKSRRDVDLLRSHLAETALEMGLGERPTLRPEAREVIARNHSEDLAWLAAEEGIVFDGVDAEATSEVPYSRPQLDRVSWSEVVSVDPQNVQRLGLYAARSATIKLATWPARKLCALWRRS</sequence>
<dbReference type="STRING" id="1774970.AUC70_03105"/>
<protein>
    <recommendedName>
        <fullName evidence="3">Sulfotransferase domain-containing protein</fullName>
    </recommendedName>
</protein>
<dbReference type="EMBL" id="LPWE01000010">
    <property type="protein sequence ID" value="ODR95863.1"/>
    <property type="molecule type" value="Genomic_DNA"/>
</dbReference>
<reference evidence="1 2" key="1">
    <citation type="journal article" date="2016" name="Environ. Microbiol.">
        <title>New Methyloceanibacter diversity from North Sea sediments includes methanotroph containing solely the soluble methane monooxygenase.</title>
        <authorList>
            <person name="Vekeman B."/>
            <person name="Kerckhof F.M."/>
            <person name="Cremers G."/>
            <person name="de Vos P."/>
            <person name="Vandamme P."/>
            <person name="Boon N."/>
            <person name="Op den Camp H.J."/>
            <person name="Heylen K."/>
        </authorList>
    </citation>
    <scope>NUCLEOTIDE SEQUENCE [LARGE SCALE GENOMIC DNA]</scope>
    <source>
        <strain evidence="1 2">R-67176</strain>
    </source>
</reference>
<dbReference type="RefSeq" id="WP_141701983.1">
    <property type="nucleotide sequence ID" value="NZ_LPWE01000010.1"/>
</dbReference>
<keyword evidence="2" id="KW-1185">Reference proteome</keyword>
<dbReference type="AlphaFoldDB" id="A0A1E3VQR4"/>
<evidence type="ECO:0000313" key="2">
    <source>
        <dbReference type="Proteomes" id="UP000094172"/>
    </source>
</evidence>
<dbReference type="InterPro" id="IPR027417">
    <property type="entry name" value="P-loop_NTPase"/>
</dbReference>
<dbReference type="Gene3D" id="3.40.50.300">
    <property type="entry name" value="P-loop containing nucleotide triphosphate hydrolases"/>
    <property type="match status" value="1"/>
</dbReference>
<accession>A0A1E3VQR4</accession>
<evidence type="ECO:0008006" key="3">
    <source>
        <dbReference type="Google" id="ProtNLM"/>
    </source>
</evidence>
<name>A0A1E3VQR4_9HYPH</name>
<comment type="caution">
    <text evidence="1">The sequence shown here is derived from an EMBL/GenBank/DDBJ whole genome shotgun (WGS) entry which is preliminary data.</text>
</comment>